<feature type="domain" description="Zinc finger-XS" evidence="7">
    <location>
        <begin position="43"/>
        <end position="83"/>
    </location>
</feature>
<evidence type="ECO:0008006" key="10">
    <source>
        <dbReference type="Google" id="ProtNLM"/>
    </source>
</evidence>
<evidence type="ECO:0000256" key="4">
    <source>
        <dbReference type="SAM" id="MobiDB-lite"/>
    </source>
</evidence>
<dbReference type="InterPro" id="IPR005379">
    <property type="entry name" value="FDM1-5/IDN2_XH"/>
</dbReference>
<keyword evidence="2" id="KW-0943">RNA-mediated gene silencing</keyword>
<keyword evidence="1 3" id="KW-0175">Coiled coil</keyword>
<evidence type="ECO:0000256" key="3">
    <source>
        <dbReference type="SAM" id="Coils"/>
    </source>
</evidence>
<dbReference type="GO" id="GO:0080188">
    <property type="term" value="P:gene silencing by siRNA-directed DNA methylation"/>
    <property type="evidence" value="ECO:0007669"/>
    <property type="project" value="InterPro"/>
</dbReference>
<organism evidence="8 9">
    <name type="scientific">Handroanthus impetiginosus</name>
    <dbReference type="NCBI Taxonomy" id="429701"/>
    <lineage>
        <taxon>Eukaryota</taxon>
        <taxon>Viridiplantae</taxon>
        <taxon>Streptophyta</taxon>
        <taxon>Embryophyta</taxon>
        <taxon>Tracheophyta</taxon>
        <taxon>Spermatophyta</taxon>
        <taxon>Magnoliopsida</taxon>
        <taxon>eudicotyledons</taxon>
        <taxon>Gunneridae</taxon>
        <taxon>Pentapetalae</taxon>
        <taxon>asterids</taxon>
        <taxon>lamiids</taxon>
        <taxon>Lamiales</taxon>
        <taxon>Bignoniaceae</taxon>
        <taxon>Crescentiina</taxon>
        <taxon>Tabebuia alliance</taxon>
        <taxon>Handroanthus</taxon>
    </lineage>
</organism>
<evidence type="ECO:0000259" key="6">
    <source>
        <dbReference type="Pfam" id="PF03469"/>
    </source>
</evidence>
<evidence type="ECO:0000313" key="8">
    <source>
        <dbReference type="EMBL" id="PIN24385.1"/>
    </source>
</evidence>
<gene>
    <name evidence="8" type="ORF">CDL12_02918</name>
</gene>
<dbReference type="AlphaFoldDB" id="A0A2G9I3P0"/>
<dbReference type="Proteomes" id="UP000231279">
    <property type="component" value="Unassembled WGS sequence"/>
</dbReference>
<dbReference type="Gene3D" id="3.30.70.2890">
    <property type="entry name" value="XS domain"/>
    <property type="match status" value="1"/>
</dbReference>
<dbReference type="STRING" id="429701.A0A2G9I3P0"/>
<feature type="coiled-coil region" evidence="3">
    <location>
        <begin position="411"/>
        <end position="605"/>
    </location>
</feature>
<dbReference type="CDD" id="cd12266">
    <property type="entry name" value="RRM_like_XS"/>
    <property type="match status" value="1"/>
</dbReference>
<keyword evidence="9" id="KW-1185">Reference proteome</keyword>
<feature type="region of interest" description="Disordered" evidence="4">
    <location>
        <begin position="95"/>
        <end position="115"/>
    </location>
</feature>
<evidence type="ECO:0000313" key="9">
    <source>
        <dbReference type="Proteomes" id="UP000231279"/>
    </source>
</evidence>
<feature type="domain" description="XS" evidence="5">
    <location>
        <begin position="236"/>
        <end position="345"/>
    </location>
</feature>
<dbReference type="Pfam" id="PF03470">
    <property type="entry name" value="zf-XS"/>
    <property type="match status" value="1"/>
</dbReference>
<dbReference type="InterPro" id="IPR045177">
    <property type="entry name" value="FDM1-5/IDN2"/>
</dbReference>
<dbReference type="PANTHER" id="PTHR21596:SF23">
    <property type="entry name" value="FACTOR OF DNA METHYLATION 4"/>
    <property type="match status" value="1"/>
</dbReference>
<sequence length="759" mass="88697">MSRRRERNRDSRYFELEDLGNSYYKDLRDEKVRISGFGKHLICPYCEDHGREYDFSELERHAFRISKESKSASFRDKARHLGLLKYLDRYGHRLEKSSQSNKRKQQISSNYQDDKRKSIEIAGGTNLPHGTTNAGKLTCSGERTSQNIKEFVDGDELFVHTATGVTEPREIVTERGDIAAVVDDLGIECGEIITESADFAVNTEDKSLKASGRIFEQDLQSGARAAVRSSIHKGDDEPIVWPWMAIVANLPVEKKDGRYTGESGRKLREEWVSQGYNPIKVHPLWDFQGHSGFAIVEFNKDWEGFKNAMAFEKSFEVDHHGKRDWLARRYRRDKLYGWLAREDDYWRRDLIGKHLQKNGDLKTVSDIQTEDKRKNTSLVCNLANSLELKRKKCEEIKKNISKTEIYLGNIMMQKEEMVQRYNEEIKKMQDSASDQLLKISEEHERSKAELKARREELKLREKELKQRQALNESEKRKLDNQKKMNEMAIMEQRKAEEKMLKLAEEQKRKKELLHKKIIELEAKLDQKQALEQALELQIQRMKGAIEVMKHITDEEGDMEDKNKLESIEKELMEKEEELDGLESLNQALIIKERKTNDELQEARKQLVNGFKDSRGGRTNICVKRMGELDGKPFYEAAKRKYAGEDAKANAVELCSLWDEYLRDPSWHPYKVIMIGETHEEVLNEDDEKLKKLKVELGDEVYEAVTNALNEMNQYNPSGRYPVMELWNSNENRRASLRDGIQQLLKQWKALKPKPKRRRN</sequence>
<feature type="domain" description="Factor of DNA methylation 1-5/IDN2" evidence="6">
    <location>
        <begin position="623"/>
        <end position="753"/>
    </location>
</feature>
<evidence type="ECO:0000259" key="5">
    <source>
        <dbReference type="Pfam" id="PF03468"/>
    </source>
</evidence>
<name>A0A2G9I3P0_9LAMI</name>
<accession>A0A2G9I3P0</accession>
<dbReference type="Pfam" id="PF03468">
    <property type="entry name" value="XS"/>
    <property type="match status" value="1"/>
</dbReference>
<dbReference type="OrthoDB" id="1892195at2759"/>
<dbReference type="Pfam" id="PF03469">
    <property type="entry name" value="XH"/>
    <property type="match status" value="1"/>
</dbReference>
<dbReference type="EMBL" id="NKXS01000421">
    <property type="protein sequence ID" value="PIN24385.1"/>
    <property type="molecule type" value="Genomic_DNA"/>
</dbReference>
<dbReference type="InterPro" id="IPR005381">
    <property type="entry name" value="Znf-XS_domain"/>
</dbReference>
<evidence type="ECO:0000256" key="2">
    <source>
        <dbReference type="ARBA" id="ARBA00023158"/>
    </source>
</evidence>
<dbReference type="InterPro" id="IPR005380">
    <property type="entry name" value="XS_domain"/>
</dbReference>
<reference evidence="9" key="1">
    <citation type="journal article" date="2018" name="Gigascience">
        <title>Genome assembly of the Pink Ipe (Handroanthus impetiginosus, Bignoniaceae), a highly valued, ecologically keystone Neotropical timber forest tree.</title>
        <authorList>
            <person name="Silva-Junior O.B."/>
            <person name="Grattapaglia D."/>
            <person name="Novaes E."/>
            <person name="Collevatti R.G."/>
        </authorList>
    </citation>
    <scope>NUCLEOTIDE SEQUENCE [LARGE SCALE GENOMIC DNA]</scope>
    <source>
        <strain evidence="9">cv. UFG-1</strain>
    </source>
</reference>
<proteinExistence type="predicted"/>
<comment type="caution">
    <text evidence="8">The sequence shown here is derived from an EMBL/GenBank/DDBJ whole genome shotgun (WGS) entry which is preliminary data.</text>
</comment>
<dbReference type="PANTHER" id="PTHR21596">
    <property type="entry name" value="RIBONUCLEASE P SUBUNIT P38"/>
    <property type="match status" value="1"/>
</dbReference>
<dbReference type="InterPro" id="IPR038588">
    <property type="entry name" value="XS_domain_sf"/>
</dbReference>
<evidence type="ECO:0000256" key="1">
    <source>
        <dbReference type="ARBA" id="ARBA00023054"/>
    </source>
</evidence>
<evidence type="ECO:0000259" key="7">
    <source>
        <dbReference type="Pfam" id="PF03470"/>
    </source>
</evidence>
<protein>
    <recommendedName>
        <fullName evidence="10">XS domain-containing protein</fullName>
    </recommendedName>
</protein>